<feature type="transmembrane region" description="Helical" evidence="1">
    <location>
        <begin position="73"/>
        <end position="89"/>
    </location>
</feature>
<name>A0AAX3MVP1_9BACL</name>
<accession>A0AAX3MVP1</accession>
<keyword evidence="1" id="KW-0472">Membrane</keyword>
<keyword evidence="1" id="KW-0812">Transmembrane</keyword>
<protein>
    <recommendedName>
        <fullName evidence="4">Methyl-accepting chemotaxis protein</fullName>
    </recommendedName>
</protein>
<keyword evidence="1" id="KW-1133">Transmembrane helix</keyword>
<evidence type="ECO:0000313" key="2">
    <source>
        <dbReference type="EMBL" id="WDH81665.1"/>
    </source>
</evidence>
<evidence type="ECO:0008006" key="4">
    <source>
        <dbReference type="Google" id="ProtNLM"/>
    </source>
</evidence>
<organism evidence="2 3">
    <name type="scientific">Paenibacillus urinalis</name>
    <dbReference type="NCBI Taxonomy" id="521520"/>
    <lineage>
        <taxon>Bacteria</taxon>
        <taxon>Bacillati</taxon>
        <taxon>Bacillota</taxon>
        <taxon>Bacilli</taxon>
        <taxon>Bacillales</taxon>
        <taxon>Paenibacillaceae</taxon>
        <taxon>Paenibacillus</taxon>
    </lineage>
</organism>
<dbReference type="AlphaFoldDB" id="A0AAX3MVP1"/>
<evidence type="ECO:0000313" key="3">
    <source>
        <dbReference type="Proteomes" id="UP001220962"/>
    </source>
</evidence>
<dbReference type="EMBL" id="CP118101">
    <property type="protein sequence ID" value="WDH81665.1"/>
    <property type="molecule type" value="Genomic_DNA"/>
</dbReference>
<feature type="transmembrane region" description="Helical" evidence="1">
    <location>
        <begin position="42"/>
        <end position="61"/>
    </location>
</feature>
<sequence length="350" mass="40797">MFFDVDEHYLLRKRNNWVVAVFATVITIVQMLNFALGIPLRFVLTVEGIIFLVLVPMTIIASYSKFEEQLTPYMKYFNMIIIGIFMFMINHIDPHMINIMTMYFYVAIMGIYQDRFINLMTTLITLAILCYYFFTQGEFIFHSTNVNDLLYYIVTFCFVSVSNIMQAKFNNNLQLENRIKTQKVLEAKQAMEDMLSRLTESVQSIREYQTNLNATVDTTNQRSVEIVSSIENILYSYEVQNENSVSHRQQMILICEKVEAMNAELVKLRTAGEDSPLLSSYEILMTELKDMLQVAKERAENTAHITEQNKSSLKDVLDLVSTQQLEMTNLSEGFNKLEKQMSRMNRKNQV</sequence>
<feature type="transmembrane region" description="Helical" evidence="1">
    <location>
        <begin position="17"/>
        <end position="36"/>
    </location>
</feature>
<proteinExistence type="predicted"/>
<reference evidence="2" key="1">
    <citation type="submission" date="2023-02" db="EMBL/GenBank/DDBJ databases">
        <title>Pathogen: clinical or host-associated sample.</title>
        <authorList>
            <person name="Hergert J."/>
            <person name="Casey R."/>
            <person name="Wagner J."/>
            <person name="Young E.L."/>
            <person name="Oakeson K.F."/>
        </authorList>
    </citation>
    <scope>NUCLEOTIDE SEQUENCE</scope>
    <source>
        <strain evidence="2">2022CK-00830</strain>
    </source>
</reference>
<evidence type="ECO:0000256" key="1">
    <source>
        <dbReference type="SAM" id="Phobius"/>
    </source>
</evidence>
<feature type="transmembrane region" description="Helical" evidence="1">
    <location>
        <begin position="149"/>
        <end position="165"/>
    </location>
</feature>
<dbReference type="RefSeq" id="WP_274358982.1">
    <property type="nucleotide sequence ID" value="NZ_CP118101.1"/>
</dbReference>
<gene>
    <name evidence="2" type="ORF">PUW23_19410</name>
</gene>
<dbReference type="Proteomes" id="UP001220962">
    <property type="component" value="Chromosome"/>
</dbReference>
<feature type="transmembrane region" description="Helical" evidence="1">
    <location>
        <begin position="117"/>
        <end position="134"/>
    </location>
</feature>